<evidence type="ECO:0000313" key="3">
    <source>
        <dbReference type="Proteomes" id="UP000250235"/>
    </source>
</evidence>
<organism evidence="2 3">
    <name type="scientific">Dorcoceras hygrometricum</name>
    <dbReference type="NCBI Taxonomy" id="472368"/>
    <lineage>
        <taxon>Eukaryota</taxon>
        <taxon>Viridiplantae</taxon>
        <taxon>Streptophyta</taxon>
        <taxon>Embryophyta</taxon>
        <taxon>Tracheophyta</taxon>
        <taxon>Spermatophyta</taxon>
        <taxon>Magnoliopsida</taxon>
        <taxon>eudicotyledons</taxon>
        <taxon>Gunneridae</taxon>
        <taxon>Pentapetalae</taxon>
        <taxon>asterids</taxon>
        <taxon>lamiids</taxon>
        <taxon>Lamiales</taxon>
        <taxon>Gesneriaceae</taxon>
        <taxon>Didymocarpoideae</taxon>
        <taxon>Trichosporeae</taxon>
        <taxon>Loxocarpinae</taxon>
        <taxon>Dorcoceras</taxon>
    </lineage>
</organism>
<reference evidence="2 3" key="1">
    <citation type="journal article" date="2015" name="Proc. Natl. Acad. Sci. U.S.A.">
        <title>The resurrection genome of Boea hygrometrica: A blueprint for survival of dehydration.</title>
        <authorList>
            <person name="Xiao L."/>
            <person name="Yang G."/>
            <person name="Zhang L."/>
            <person name="Yang X."/>
            <person name="Zhao S."/>
            <person name="Ji Z."/>
            <person name="Zhou Q."/>
            <person name="Hu M."/>
            <person name="Wang Y."/>
            <person name="Chen M."/>
            <person name="Xu Y."/>
            <person name="Jin H."/>
            <person name="Xiao X."/>
            <person name="Hu G."/>
            <person name="Bao F."/>
            <person name="Hu Y."/>
            <person name="Wan P."/>
            <person name="Li L."/>
            <person name="Deng X."/>
            <person name="Kuang T."/>
            <person name="Xiang C."/>
            <person name="Zhu J.K."/>
            <person name="Oliver M.J."/>
            <person name="He Y."/>
        </authorList>
    </citation>
    <scope>NUCLEOTIDE SEQUENCE [LARGE SCALE GENOMIC DNA]</scope>
    <source>
        <strain evidence="3">cv. XS01</strain>
    </source>
</reference>
<protein>
    <submittedName>
        <fullName evidence="2">Patatin-like protein 2</fullName>
    </submittedName>
</protein>
<dbReference type="EMBL" id="KQ995294">
    <property type="protein sequence ID" value="KZV47424.1"/>
    <property type="molecule type" value="Genomic_DNA"/>
</dbReference>
<accession>A0A2Z7CRX5</accession>
<feature type="region of interest" description="Disordered" evidence="1">
    <location>
        <begin position="177"/>
        <end position="210"/>
    </location>
</feature>
<sequence length="349" mass="37969">MKIEFRLLSDILAKTIFVKAGSFDAVTHERFLLMTAIISGVKINWSKLLFDILKDMATPGSRQAKVFAIQICVLLKNVPGLELGDSKAFPSPRILTEKTVHMYVVINEKVSGEEVADEPRVKKTPIKKAASKKRPAVAAAEPIVKKKRTTKGKSVSSKENLDILPVAQEAMPLEIIEPTSDATVEQPPVPKRKSKKRRLRLPKGSDDENVETPVTVEVTGETIVEQVIAKTAQMGADEEDIDIGGATVSGSAVGNEQPVVTASDTDEDIETIYVGTSVGDQQLQTFDTADSRTDADRINVVQKTAAREGFTRRFDGYRPSANTQSPSLAQGELLATPITKQSQLLNTSE</sequence>
<keyword evidence="3" id="KW-1185">Reference proteome</keyword>
<evidence type="ECO:0000313" key="2">
    <source>
        <dbReference type="EMBL" id="KZV47424.1"/>
    </source>
</evidence>
<proteinExistence type="predicted"/>
<name>A0A2Z7CRX5_9LAMI</name>
<feature type="region of interest" description="Disordered" evidence="1">
    <location>
        <begin position="315"/>
        <end position="335"/>
    </location>
</feature>
<dbReference type="AlphaFoldDB" id="A0A2Z7CRX5"/>
<feature type="compositionally biased region" description="Basic residues" evidence="1">
    <location>
        <begin position="190"/>
        <end position="201"/>
    </location>
</feature>
<gene>
    <name evidence="2" type="ORF">F511_36116</name>
</gene>
<dbReference type="Proteomes" id="UP000250235">
    <property type="component" value="Unassembled WGS sequence"/>
</dbReference>
<evidence type="ECO:0000256" key="1">
    <source>
        <dbReference type="SAM" id="MobiDB-lite"/>
    </source>
</evidence>